<dbReference type="PANTHER" id="PTHR47506">
    <property type="entry name" value="TRANSCRIPTIONAL REGULATORY PROTEIN"/>
    <property type="match status" value="1"/>
</dbReference>
<organism evidence="6 7">
    <name type="scientific">Mucilaginibacter robiniae</name>
    <dbReference type="NCBI Taxonomy" id="2728022"/>
    <lineage>
        <taxon>Bacteria</taxon>
        <taxon>Pseudomonadati</taxon>
        <taxon>Bacteroidota</taxon>
        <taxon>Sphingobacteriia</taxon>
        <taxon>Sphingobacteriales</taxon>
        <taxon>Sphingobacteriaceae</taxon>
        <taxon>Mucilaginibacter</taxon>
    </lineage>
</organism>
<feature type="domain" description="HTH tetR-type" evidence="5">
    <location>
        <begin position="40"/>
        <end position="100"/>
    </location>
</feature>
<evidence type="ECO:0000313" key="6">
    <source>
        <dbReference type="EMBL" id="QJD95886.1"/>
    </source>
</evidence>
<keyword evidence="1" id="KW-0805">Transcription regulation</keyword>
<dbReference type="SUPFAM" id="SSF46689">
    <property type="entry name" value="Homeodomain-like"/>
    <property type="match status" value="1"/>
</dbReference>
<keyword evidence="7" id="KW-1185">Reference proteome</keyword>
<dbReference type="PROSITE" id="PS50977">
    <property type="entry name" value="HTH_TETR_2"/>
    <property type="match status" value="1"/>
</dbReference>
<dbReference type="PROSITE" id="PS01081">
    <property type="entry name" value="HTH_TETR_1"/>
    <property type="match status" value="1"/>
</dbReference>
<dbReference type="SUPFAM" id="SSF48498">
    <property type="entry name" value="Tetracyclin repressor-like, C-terminal domain"/>
    <property type="match status" value="1"/>
</dbReference>
<feature type="DNA-binding region" description="H-T-H motif" evidence="4">
    <location>
        <begin position="63"/>
        <end position="82"/>
    </location>
</feature>
<dbReference type="Pfam" id="PF17938">
    <property type="entry name" value="TetR_C_29"/>
    <property type="match status" value="1"/>
</dbReference>
<dbReference type="PANTHER" id="PTHR47506:SF6">
    <property type="entry name" value="HTH-TYPE TRANSCRIPTIONAL REPRESSOR NEMR"/>
    <property type="match status" value="1"/>
</dbReference>
<dbReference type="InterPro" id="IPR023772">
    <property type="entry name" value="DNA-bd_HTH_TetR-type_CS"/>
</dbReference>
<dbReference type="InterPro" id="IPR009057">
    <property type="entry name" value="Homeodomain-like_sf"/>
</dbReference>
<keyword evidence="3" id="KW-0804">Transcription</keyword>
<evidence type="ECO:0000313" key="7">
    <source>
        <dbReference type="Proteomes" id="UP000503278"/>
    </source>
</evidence>
<dbReference type="AlphaFoldDB" id="A0A7L5E683"/>
<dbReference type="InterPro" id="IPR041474">
    <property type="entry name" value="NicS_C"/>
</dbReference>
<evidence type="ECO:0000256" key="1">
    <source>
        <dbReference type="ARBA" id="ARBA00023015"/>
    </source>
</evidence>
<dbReference type="Gene3D" id="1.10.357.10">
    <property type="entry name" value="Tetracycline Repressor, domain 2"/>
    <property type="match status" value="1"/>
</dbReference>
<dbReference type="KEGG" id="mrob:HH214_08370"/>
<name>A0A7L5E683_9SPHI</name>
<dbReference type="GO" id="GO:0003677">
    <property type="term" value="F:DNA binding"/>
    <property type="evidence" value="ECO:0007669"/>
    <property type="project" value="UniProtKB-UniRule"/>
</dbReference>
<dbReference type="Proteomes" id="UP000503278">
    <property type="component" value="Chromosome"/>
</dbReference>
<keyword evidence="2 4" id="KW-0238">DNA-binding</keyword>
<dbReference type="RefSeq" id="WP_169606892.1">
    <property type="nucleotide sequence ID" value="NZ_CP051682.1"/>
</dbReference>
<evidence type="ECO:0000256" key="3">
    <source>
        <dbReference type="ARBA" id="ARBA00023163"/>
    </source>
</evidence>
<proteinExistence type="predicted"/>
<dbReference type="EMBL" id="CP051682">
    <property type="protein sequence ID" value="QJD95886.1"/>
    <property type="molecule type" value="Genomic_DNA"/>
</dbReference>
<accession>A0A7L5E683</accession>
<sequence length="250" mass="28894">MISFLVVESQYSARFIERCFILINRLINFVSVKDMEKEKTDKKDHILDVAERVFAEHGFDGASTRMISGEAGVNMAMLNYYFGSKEGLFLAIFERRTATFYTQLQDIGSDDSIGSWDKVEQYLNAYIDRIFTTSCFQKMLYQEMSISRRGELTDKLSKMLMTNVIEFRKILHAGIEKGEFASNLDTDMIIATVFGIKNFMLNTPQMCSMMFGYDIMDPQNLDEKLKPRVKSYFKKLLKAYLVNGNDNSKQ</sequence>
<gene>
    <name evidence="6" type="ORF">HH214_08370</name>
</gene>
<evidence type="ECO:0000256" key="2">
    <source>
        <dbReference type="ARBA" id="ARBA00023125"/>
    </source>
</evidence>
<dbReference type="InterPro" id="IPR001647">
    <property type="entry name" value="HTH_TetR"/>
</dbReference>
<dbReference type="PRINTS" id="PR00455">
    <property type="entry name" value="HTHTETR"/>
</dbReference>
<reference evidence="6 7" key="1">
    <citation type="submission" date="2020-04" db="EMBL/GenBank/DDBJ databases">
        <title>Genome sequencing of novel species.</title>
        <authorList>
            <person name="Heo J."/>
            <person name="Kim S.-J."/>
            <person name="Kim J.-S."/>
            <person name="Hong S.-B."/>
            <person name="Kwon S.-W."/>
        </authorList>
    </citation>
    <scope>NUCLEOTIDE SEQUENCE [LARGE SCALE GENOMIC DNA]</scope>
    <source>
        <strain evidence="6 7">F39-2</strain>
    </source>
</reference>
<evidence type="ECO:0000256" key="4">
    <source>
        <dbReference type="PROSITE-ProRule" id="PRU00335"/>
    </source>
</evidence>
<dbReference type="InterPro" id="IPR036271">
    <property type="entry name" value="Tet_transcr_reg_TetR-rel_C_sf"/>
</dbReference>
<dbReference type="Pfam" id="PF00440">
    <property type="entry name" value="TetR_N"/>
    <property type="match status" value="1"/>
</dbReference>
<protein>
    <submittedName>
        <fullName evidence="6">TetR/AcrR family transcriptional regulator</fullName>
    </submittedName>
</protein>
<evidence type="ECO:0000259" key="5">
    <source>
        <dbReference type="PROSITE" id="PS50977"/>
    </source>
</evidence>